<gene>
    <name evidence="3" type="ORF">LARSCL_LOCUS22052</name>
</gene>
<feature type="chain" id="PRO_5043415951" evidence="2">
    <location>
        <begin position="19"/>
        <end position="167"/>
    </location>
</feature>
<feature type="transmembrane region" description="Helical" evidence="1">
    <location>
        <begin position="127"/>
        <end position="148"/>
    </location>
</feature>
<dbReference type="EMBL" id="CAXIEN010000570">
    <property type="protein sequence ID" value="CAL1300666.1"/>
    <property type="molecule type" value="Genomic_DNA"/>
</dbReference>
<evidence type="ECO:0000313" key="4">
    <source>
        <dbReference type="Proteomes" id="UP001497382"/>
    </source>
</evidence>
<sequence>MKLLLIILCTVTCHYCVGYPNVEDEISEDVLTGNETSVEYLIDTTNDTSSNDSLTQHGFFKKVGGGIKGGIKSINNKINNLKNKIGTFKDNSGSGRGIGGGRYIGGIRTNSGSGSGSGGYNPEIMKWIFIGIGVVLVVALVGLSLYYYQTRRNRKNTVRKFQQVNKM</sequence>
<reference evidence="3 4" key="1">
    <citation type="submission" date="2024-04" db="EMBL/GenBank/DDBJ databases">
        <authorList>
            <person name="Rising A."/>
            <person name="Reimegard J."/>
            <person name="Sonavane S."/>
            <person name="Akerstrom W."/>
            <person name="Nylinder S."/>
            <person name="Hedman E."/>
            <person name="Kallberg Y."/>
        </authorList>
    </citation>
    <scope>NUCLEOTIDE SEQUENCE [LARGE SCALE GENOMIC DNA]</scope>
</reference>
<keyword evidence="1" id="KW-0812">Transmembrane</keyword>
<keyword evidence="1" id="KW-0472">Membrane</keyword>
<name>A0AAV2BY07_9ARAC</name>
<keyword evidence="4" id="KW-1185">Reference proteome</keyword>
<evidence type="ECO:0000313" key="3">
    <source>
        <dbReference type="EMBL" id="CAL1300666.1"/>
    </source>
</evidence>
<dbReference type="Proteomes" id="UP001497382">
    <property type="component" value="Unassembled WGS sequence"/>
</dbReference>
<evidence type="ECO:0000256" key="2">
    <source>
        <dbReference type="SAM" id="SignalP"/>
    </source>
</evidence>
<keyword evidence="1" id="KW-1133">Transmembrane helix</keyword>
<comment type="caution">
    <text evidence="3">The sequence shown here is derived from an EMBL/GenBank/DDBJ whole genome shotgun (WGS) entry which is preliminary data.</text>
</comment>
<keyword evidence="2" id="KW-0732">Signal</keyword>
<feature type="signal peptide" evidence="2">
    <location>
        <begin position="1"/>
        <end position="18"/>
    </location>
</feature>
<protein>
    <submittedName>
        <fullName evidence="3">Uncharacterized protein</fullName>
    </submittedName>
</protein>
<accession>A0AAV2BY07</accession>
<proteinExistence type="predicted"/>
<dbReference type="AlphaFoldDB" id="A0AAV2BY07"/>
<organism evidence="3 4">
    <name type="scientific">Larinioides sclopetarius</name>
    <dbReference type="NCBI Taxonomy" id="280406"/>
    <lineage>
        <taxon>Eukaryota</taxon>
        <taxon>Metazoa</taxon>
        <taxon>Ecdysozoa</taxon>
        <taxon>Arthropoda</taxon>
        <taxon>Chelicerata</taxon>
        <taxon>Arachnida</taxon>
        <taxon>Araneae</taxon>
        <taxon>Araneomorphae</taxon>
        <taxon>Entelegynae</taxon>
        <taxon>Araneoidea</taxon>
        <taxon>Araneidae</taxon>
        <taxon>Larinioides</taxon>
    </lineage>
</organism>
<evidence type="ECO:0000256" key="1">
    <source>
        <dbReference type="SAM" id="Phobius"/>
    </source>
</evidence>